<evidence type="ECO:0000256" key="1">
    <source>
        <dbReference type="SAM" id="MobiDB-lite"/>
    </source>
</evidence>
<feature type="region of interest" description="Disordered" evidence="1">
    <location>
        <begin position="352"/>
        <end position="379"/>
    </location>
</feature>
<dbReference type="OrthoDB" id="9775547at2"/>
<evidence type="ECO:0000313" key="2">
    <source>
        <dbReference type="EMBL" id="SMG34935.1"/>
    </source>
</evidence>
<dbReference type="STRING" id="150121.SAMN06296010_2004"/>
<sequence length="379" mass="40191">MIGTPTVYDANMGFVAKLQAEEQGLAGAAATPVTFNAAWLMQQVYPPTKYVVPGIVPEGMTLLVAAPKIGKSWMVLGLGLDLSSGGVAFGCLPVGKPRPVLYLALEDGPRRLQDRLLRLNPEEFSHRLEFMTAIDSNKVIPVIRDYMNKYAGLDPVVILDTLGKVMPPAGSGNQYGHDYSVLSALKATSDAVPGSSLVIVHHTRKAEGGDFLDAVSGTQGIAGAADTILVLKRDRHDKRATLQVTSRDAAEGEYSLTQTETGAWELDGSSLEDASRAAQSAKASNGVGDRMTEVIAKVSEHPEGLKPHALATLLGMDDKSAQVYLSRAYEAGRLDKPTRGLYTPVGSVGSVGFEGSTTNTPTQPTLPLKEEATEIEATS</sequence>
<dbReference type="Proteomes" id="UP000193244">
    <property type="component" value="Unassembled WGS sequence"/>
</dbReference>
<dbReference type="SUPFAM" id="SSF52540">
    <property type="entry name" value="P-loop containing nucleoside triphosphate hydrolases"/>
    <property type="match status" value="1"/>
</dbReference>
<proteinExistence type="predicted"/>
<name>A0A1X7K2K7_9MICO</name>
<dbReference type="AlphaFoldDB" id="A0A1X7K2K7"/>
<feature type="compositionally biased region" description="Low complexity" evidence="1">
    <location>
        <begin position="352"/>
        <end position="367"/>
    </location>
</feature>
<dbReference type="Pfam" id="PF13481">
    <property type="entry name" value="AAA_25"/>
    <property type="match status" value="1"/>
</dbReference>
<dbReference type="EMBL" id="FXAY01000003">
    <property type="protein sequence ID" value="SMG34935.1"/>
    <property type="molecule type" value="Genomic_DNA"/>
</dbReference>
<organism evidence="2 3">
    <name type="scientific">Agreia pratensis</name>
    <dbReference type="NCBI Taxonomy" id="150121"/>
    <lineage>
        <taxon>Bacteria</taxon>
        <taxon>Bacillati</taxon>
        <taxon>Actinomycetota</taxon>
        <taxon>Actinomycetes</taxon>
        <taxon>Micrococcales</taxon>
        <taxon>Microbacteriaceae</taxon>
        <taxon>Agreia</taxon>
    </lineage>
</organism>
<evidence type="ECO:0000313" key="3">
    <source>
        <dbReference type="Proteomes" id="UP000193244"/>
    </source>
</evidence>
<dbReference type="InterPro" id="IPR027417">
    <property type="entry name" value="P-loop_NTPase"/>
</dbReference>
<reference evidence="3" key="1">
    <citation type="submission" date="2017-04" db="EMBL/GenBank/DDBJ databases">
        <authorList>
            <person name="Varghese N."/>
            <person name="Submissions S."/>
        </authorList>
    </citation>
    <scope>NUCLEOTIDE SEQUENCE [LARGE SCALE GENOMIC DNA]</scope>
    <source>
        <strain evidence="3">VKM Ac-2510</strain>
    </source>
</reference>
<protein>
    <submittedName>
        <fullName evidence="2">AAA domain-containing protein</fullName>
    </submittedName>
</protein>
<dbReference type="Gene3D" id="3.40.50.300">
    <property type="entry name" value="P-loop containing nucleotide triphosphate hydrolases"/>
    <property type="match status" value="1"/>
</dbReference>
<accession>A0A1X7K2K7</accession>
<dbReference type="RefSeq" id="WP_085485570.1">
    <property type="nucleotide sequence ID" value="NZ_FXAY01000003.1"/>
</dbReference>
<gene>
    <name evidence="2" type="ORF">SAMN06296010_2004</name>
</gene>
<keyword evidence="3" id="KW-1185">Reference proteome</keyword>